<protein>
    <submittedName>
        <fullName evidence="10">ATP-binding cassette domain-containing protein</fullName>
    </submittedName>
</protein>
<evidence type="ECO:0000259" key="8">
    <source>
        <dbReference type="PROSITE" id="PS50893"/>
    </source>
</evidence>
<dbReference type="GO" id="GO:0005524">
    <property type="term" value="F:ATP binding"/>
    <property type="evidence" value="ECO:0007669"/>
    <property type="project" value="UniProtKB-KW"/>
</dbReference>
<gene>
    <name evidence="10" type="ORF">MTR64_03920</name>
</gene>
<dbReference type="SUPFAM" id="SSF52540">
    <property type="entry name" value="P-loop containing nucleoside triphosphate hydrolases"/>
    <property type="match status" value="1"/>
</dbReference>
<evidence type="ECO:0000256" key="2">
    <source>
        <dbReference type="ARBA" id="ARBA00022692"/>
    </source>
</evidence>
<evidence type="ECO:0000313" key="10">
    <source>
        <dbReference type="EMBL" id="MCJ2177696.1"/>
    </source>
</evidence>
<dbReference type="Pfam" id="PF00005">
    <property type="entry name" value="ABC_tran"/>
    <property type="match status" value="1"/>
</dbReference>
<keyword evidence="6 7" id="KW-0472">Membrane</keyword>
<dbReference type="RefSeq" id="WP_243991043.1">
    <property type="nucleotide sequence ID" value="NZ_JALHLE010000004.1"/>
</dbReference>
<dbReference type="Gene3D" id="1.20.1560.10">
    <property type="entry name" value="ABC transporter type 1, transmembrane domain"/>
    <property type="match status" value="1"/>
</dbReference>
<keyword evidence="11" id="KW-1185">Reference proteome</keyword>
<evidence type="ECO:0000256" key="6">
    <source>
        <dbReference type="ARBA" id="ARBA00023136"/>
    </source>
</evidence>
<dbReference type="InterPro" id="IPR011527">
    <property type="entry name" value="ABC1_TM_dom"/>
</dbReference>
<dbReference type="InterPro" id="IPR003439">
    <property type="entry name" value="ABC_transporter-like_ATP-bd"/>
</dbReference>
<dbReference type="Gene3D" id="3.40.50.300">
    <property type="entry name" value="P-loop containing nucleotide triphosphate hydrolases"/>
    <property type="match status" value="1"/>
</dbReference>
<keyword evidence="3" id="KW-0547">Nucleotide-binding</keyword>
<evidence type="ECO:0000313" key="11">
    <source>
        <dbReference type="Proteomes" id="UP001162880"/>
    </source>
</evidence>
<comment type="caution">
    <text evidence="10">The sequence shown here is derived from an EMBL/GenBank/DDBJ whole genome shotgun (WGS) entry which is preliminary data.</text>
</comment>
<dbReference type="SUPFAM" id="SSF90123">
    <property type="entry name" value="ABC transporter transmembrane region"/>
    <property type="match status" value="1"/>
</dbReference>
<dbReference type="PROSITE" id="PS00211">
    <property type="entry name" value="ABC_TRANSPORTER_1"/>
    <property type="match status" value="1"/>
</dbReference>
<dbReference type="PANTHER" id="PTHR24221:SF654">
    <property type="entry name" value="ATP-BINDING CASSETTE SUB-FAMILY B MEMBER 6"/>
    <property type="match status" value="1"/>
</dbReference>
<evidence type="ECO:0000256" key="3">
    <source>
        <dbReference type="ARBA" id="ARBA00022741"/>
    </source>
</evidence>
<dbReference type="Proteomes" id="UP001162880">
    <property type="component" value="Unassembled WGS sequence"/>
</dbReference>
<keyword evidence="4 10" id="KW-0067">ATP-binding</keyword>
<reference evidence="10" key="1">
    <citation type="submission" date="2022-03" db="EMBL/GenBank/DDBJ databases">
        <title>Identification of a novel bacterium isolated from mangrove sediments.</title>
        <authorList>
            <person name="Pan X."/>
        </authorList>
    </citation>
    <scope>NUCLEOTIDE SEQUENCE</scope>
    <source>
        <strain evidence="10">B2580</strain>
    </source>
</reference>
<accession>A0ABT0AY36</accession>
<feature type="domain" description="ABC transmembrane type-1" evidence="9">
    <location>
        <begin position="19"/>
        <end position="267"/>
    </location>
</feature>
<evidence type="ECO:0000256" key="1">
    <source>
        <dbReference type="ARBA" id="ARBA00004651"/>
    </source>
</evidence>
<feature type="transmembrane region" description="Helical" evidence="7">
    <location>
        <begin position="21"/>
        <end position="42"/>
    </location>
</feature>
<sequence>MIAQMLQDASRRQRSATGVAIILAVLAAIAGVGLLAVSGWFLTGAAIAGAAGVAAVRGFNYLLPSAGIRAFAITRTLGRYGERLFSHRAAFFALADVRPALFGRLAGAEPAAVFSRPSGEVAAQLGSDVDALEDAVVRRVTLPGAVAGACTGLIACFLAGPWAAAALLAGLAAMRLASRGVVPGLLAAQVRRRADAMTRLKSSYAEYAACSAEIAVYGLIPQIIEAIGMDIEELEASRLAIVRLEAMTQGGQLVLAAVTVACVLALANGAAPLAAAAALAGASAAEAWSGLVRTDLNRPRVDDALRRLEDMASLPPRAPHHSGIERLARAPLRFESEGRICEVQPGSRLLIGGASGKGKTRLLGTLMGLRGDAPQRVTIEGTDVRDLGLETLRKLFAQAPQDASLLAGTVADNLRMARQGVIESEMWAALDTACLAETVRALPDGLNQWLGGDGARLSGGQRKRLSLARALLGERPWIVLDEPSEGLDSATEQHLARNLGEWLDQTGTGLILVSHREGLHHLVDKVFAL</sequence>
<dbReference type="PROSITE" id="PS50893">
    <property type="entry name" value="ABC_TRANSPORTER_2"/>
    <property type="match status" value="1"/>
</dbReference>
<comment type="subcellular location">
    <subcellularLocation>
        <location evidence="1">Cell membrane</location>
        <topology evidence="1">Multi-pass membrane protein</topology>
    </subcellularLocation>
</comment>
<feature type="transmembrane region" description="Helical" evidence="7">
    <location>
        <begin position="145"/>
        <end position="169"/>
    </location>
</feature>
<dbReference type="InterPro" id="IPR039421">
    <property type="entry name" value="Type_1_exporter"/>
</dbReference>
<dbReference type="PANTHER" id="PTHR24221">
    <property type="entry name" value="ATP-BINDING CASSETTE SUB-FAMILY B"/>
    <property type="match status" value="1"/>
</dbReference>
<evidence type="ECO:0000256" key="4">
    <source>
        <dbReference type="ARBA" id="ARBA00022840"/>
    </source>
</evidence>
<evidence type="ECO:0000256" key="7">
    <source>
        <dbReference type="SAM" id="Phobius"/>
    </source>
</evidence>
<dbReference type="PROSITE" id="PS50929">
    <property type="entry name" value="ABC_TM1F"/>
    <property type="match status" value="1"/>
</dbReference>
<proteinExistence type="predicted"/>
<feature type="domain" description="ABC transporter" evidence="8">
    <location>
        <begin position="306"/>
        <end position="529"/>
    </location>
</feature>
<evidence type="ECO:0000259" key="9">
    <source>
        <dbReference type="PROSITE" id="PS50929"/>
    </source>
</evidence>
<dbReference type="InterPro" id="IPR036640">
    <property type="entry name" value="ABC1_TM_sf"/>
</dbReference>
<keyword evidence="2 7" id="KW-0812">Transmembrane</keyword>
<keyword evidence="5 7" id="KW-1133">Transmembrane helix</keyword>
<evidence type="ECO:0000256" key="5">
    <source>
        <dbReference type="ARBA" id="ARBA00022989"/>
    </source>
</evidence>
<dbReference type="InterPro" id="IPR027417">
    <property type="entry name" value="P-loop_NTPase"/>
</dbReference>
<name>A0ABT0AY36_9SPHN</name>
<dbReference type="EMBL" id="JALHLE010000004">
    <property type="protein sequence ID" value="MCJ2177696.1"/>
    <property type="molecule type" value="Genomic_DNA"/>
</dbReference>
<organism evidence="10 11">
    <name type="scientific">Novosphingobium album</name>
    <name type="common">ex Hu et al. 2023</name>
    <dbReference type="NCBI Taxonomy" id="2930093"/>
    <lineage>
        <taxon>Bacteria</taxon>
        <taxon>Pseudomonadati</taxon>
        <taxon>Pseudomonadota</taxon>
        <taxon>Alphaproteobacteria</taxon>
        <taxon>Sphingomonadales</taxon>
        <taxon>Sphingomonadaceae</taxon>
        <taxon>Novosphingobium</taxon>
    </lineage>
</organism>
<dbReference type="InterPro" id="IPR017871">
    <property type="entry name" value="ABC_transporter-like_CS"/>
</dbReference>